<accession>A0A9P4R6D5</accession>
<dbReference type="InterPro" id="IPR032742">
    <property type="entry name" value="Iec3_N"/>
</dbReference>
<feature type="domain" description="INO80 complex subunit 3-like middle region" evidence="3">
    <location>
        <begin position="156"/>
        <end position="259"/>
    </location>
</feature>
<evidence type="ECO:0000256" key="1">
    <source>
        <dbReference type="SAM" id="MobiDB-lite"/>
    </source>
</evidence>
<name>A0A9P4R6D5_9PLEO</name>
<evidence type="ECO:0000259" key="2">
    <source>
        <dbReference type="Pfam" id="PF14612"/>
    </source>
</evidence>
<evidence type="ECO:0008006" key="6">
    <source>
        <dbReference type="Google" id="ProtNLM"/>
    </source>
</evidence>
<dbReference type="OrthoDB" id="4095124at2759"/>
<dbReference type="GO" id="GO:0031011">
    <property type="term" value="C:Ino80 complex"/>
    <property type="evidence" value="ECO:0007669"/>
    <property type="project" value="InterPro"/>
</dbReference>
<evidence type="ECO:0000259" key="3">
    <source>
        <dbReference type="Pfam" id="PF24244"/>
    </source>
</evidence>
<proteinExistence type="predicted"/>
<keyword evidence="5" id="KW-1185">Reference proteome</keyword>
<feature type="domain" description="INO80 complex subunit 3 N-terminal" evidence="2">
    <location>
        <begin position="30"/>
        <end position="96"/>
    </location>
</feature>
<evidence type="ECO:0000313" key="4">
    <source>
        <dbReference type="EMBL" id="KAF2739719.1"/>
    </source>
</evidence>
<protein>
    <recommendedName>
        <fullName evidence="6">IEC3 subunit of the Ino80 complex, chromatin re-modelling-domain-containing protein</fullName>
    </recommendedName>
</protein>
<dbReference type="InterPro" id="IPR055449">
    <property type="entry name" value="Iec3-like_M"/>
</dbReference>
<feature type="compositionally biased region" description="Low complexity" evidence="1">
    <location>
        <begin position="13"/>
        <end position="26"/>
    </location>
</feature>
<dbReference type="GO" id="GO:0006338">
    <property type="term" value="P:chromatin remodeling"/>
    <property type="evidence" value="ECO:0007669"/>
    <property type="project" value="InterPro"/>
</dbReference>
<comment type="caution">
    <text evidence="4">The sequence shown here is derived from an EMBL/GenBank/DDBJ whole genome shotgun (WGS) entry which is preliminary data.</text>
</comment>
<dbReference type="AlphaFoldDB" id="A0A9P4R6D5"/>
<feature type="region of interest" description="Disordered" evidence="1">
    <location>
        <begin position="214"/>
        <end position="233"/>
    </location>
</feature>
<feature type="region of interest" description="Disordered" evidence="1">
    <location>
        <begin position="259"/>
        <end position="361"/>
    </location>
</feature>
<dbReference type="Pfam" id="PF14612">
    <property type="entry name" value="Ino80_Iec3"/>
    <property type="match status" value="1"/>
</dbReference>
<evidence type="ECO:0000313" key="5">
    <source>
        <dbReference type="Proteomes" id="UP000799444"/>
    </source>
</evidence>
<dbReference type="Pfam" id="PF24244">
    <property type="entry name" value="Iec3-like_M"/>
    <property type="match status" value="1"/>
</dbReference>
<gene>
    <name evidence="4" type="ORF">EJ04DRAFT_288197</name>
</gene>
<dbReference type="Proteomes" id="UP000799444">
    <property type="component" value="Unassembled WGS sequence"/>
</dbReference>
<reference evidence="4" key="1">
    <citation type="journal article" date="2020" name="Stud. Mycol.">
        <title>101 Dothideomycetes genomes: a test case for predicting lifestyles and emergence of pathogens.</title>
        <authorList>
            <person name="Haridas S."/>
            <person name="Albert R."/>
            <person name="Binder M."/>
            <person name="Bloem J."/>
            <person name="Labutti K."/>
            <person name="Salamov A."/>
            <person name="Andreopoulos B."/>
            <person name="Baker S."/>
            <person name="Barry K."/>
            <person name="Bills G."/>
            <person name="Bluhm B."/>
            <person name="Cannon C."/>
            <person name="Castanera R."/>
            <person name="Culley D."/>
            <person name="Daum C."/>
            <person name="Ezra D."/>
            <person name="Gonzalez J."/>
            <person name="Henrissat B."/>
            <person name="Kuo A."/>
            <person name="Liang C."/>
            <person name="Lipzen A."/>
            <person name="Lutzoni F."/>
            <person name="Magnuson J."/>
            <person name="Mondo S."/>
            <person name="Nolan M."/>
            <person name="Ohm R."/>
            <person name="Pangilinan J."/>
            <person name="Park H.-J."/>
            <person name="Ramirez L."/>
            <person name="Alfaro M."/>
            <person name="Sun H."/>
            <person name="Tritt A."/>
            <person name="Yoshinaga Y."/>
            <person name="Zwiers L.-H."/>
            <person name="Turgeon B."/>
            <person name="Goodwin S."/>
            <person name="Spatafora J."/>
            <person name="Crous P."/>
            <person name="Grigoriev I."/>
        </authorList>
    </citation>
    <scope>NUCLEOTIDE SEQUENCE</scope>
    <source>
        <strain evidence="4">CBS 125425</strain>
    </source>
</reference>
<organism evidence="4 5">
    <name type="scientific">Polyplosphaeria fusca</name>
    <dbReference type="NCBI Taxonomy" id="682080"/>
    <lineage>
        <taxon>Eukaryota</taxon>
        <taxon>Fungi</taxon>
        <taxon>Dikarya</taxon>
        <taxon>Ascomycota</taxon>
        <taxon>Pezizomycotina</taxon>
        <taxon>Dothideomycetes</taxon>
        <taxon>Pleosporomycetidae</taxon>
        <taxon>Pleosporales</taxon>
        <taxon>Tetraplosphaeriaceae</taxon>
        <taxon>Polyplosphaeria</taxon>
    </lineage>
</organism>
<sequence>MTTEAEAPPDLVTSTTTNAADAADGAPVKRSWRRKYRKMRARFDDAMNTSNTLIRDEFRATATARRLQEQNDQILEVLLAMNESTRLPANRRIDLRELAEADVALPSLEAGPVPEVVQQKLLELRNDLTNGLITEDEYARQADRLHNMPPVLATRSLASLEARVPHSTEVPDPVPEGLLLGENAPGYMSPTHEEEYLLATDTALLDAAIYDPNAHDGRPLRITTSHPIPSEKDLTIRNPDSVYNWLRKNQPQVFLQDKEDHLSEKSSARPGNAARGGKRASAVSTNTPGPKTGDDGDEEVGFIPETGTASAKARRGNKEDDSAYRPKGGASRGGKRKREDGDPIGKGGRKKNKASSGAIAA</sequence>
<dbReference type="EMBL" id="ML996103">
    <property type="protein sequence ID" value="KAF2739719.1"/>
    <property type="molecule type" value="Genomic_DNA"/>
</dbReference>
<feature type="region of interest" description="Disordered" evidence="1">
    <location>
        <begin position="1"/>
        <end position="26"/>
    </location>
</feature>